<sequence>MLKSEMDYETTDVYKDEDDIFAELEEEDDEFEAKFREQRMKELKQEMDTLNEMKLNRHGTYEEVKSDKEALEITTKEKRVVAHFFHKDFRRCQILDGHLEQLAKKHFKTKFIKIDVENAPFLVVKMKIKVLPCLFSFVDGIAVDRIIGFEELGNTDNFTTKFLETRLSKSNVIGVSKETESFSRKPIFGFAKKDDSESDYDSDY</sequence>
<accession>A0A1Y1V1V7</accession>
<dbReference type="InterPro" id="IPR036249">
    <property type="entry name" value="Thioredoxin-like_sf"/>
</dbReference>
<dbReference type="InterPro" id="IPR024253">
    <property type="entry name" value="Phosducin_thioredoxin-like_dom"/>
</dbReference>
<keyword evidence="2" id="KW-0175">Coiled coil</keyword>
<dbReference type="EMBL" id="MCFH01000040">
    <property type="protein sequence ID" value="ORX45373.1"/>
    <property type="molecule type" value="Genomic_DNA"/>
</dbReference>
<dbReference type="STRING" id="1754191.A0A1Y1V1V7"/>
<evidence type="ECO:0000313" key="4">
    <source>
        <dbReference type="EMBL" id="ORX45373.1"/>
    </source>
</evidence>
<dbReference type="Gene3D" id="3.40.30.10">
    <property type="entry name" value="Glutaredoxin"/>
    <property type="match status" value="1"/>
</dbReference>
<protein>
    <submittedName>
        <fullName evidence="4">Thioredoxin-like protein</fullName>
    </submittedName>
</protein>
<feature type="coiled-coil region" evidence="2">
    <location>
        <begin position="21"/>
        <end position="53"/>
    </location>
</feature>
<dbReference type="OrthoDB" id="10257948at2759"/>
<keyword evidence="5" id="KW-1185">Reference proteome</keyword>
<dbReference type="Proteomes" id="UP000193719">
    <property type="component" value="Unassembled WGS sequence"/>
</dbReference>
<reference evidence="4 5" key="1">
    <citation type="submission" date="2016-08" db="EMBL/GenBank/DDBJ databases">
        <title>Genomes of anaerobic fungi encode conserved fungal cellulosomes for biomass hydrolysis.</title>
        <authorList>
            <consortium name="DOE Joint Genome Institute"/>
            <person name="Haitjema C.H."/>
            <person name="Gilmore S.P."/>
            <person name="Henske J.K."/>
            <person name="Solomon K.V."/>
            <person name="De Groot R."/>
            <person name="Kuo A."/>
            <person name="Mondo S.J."/>
            <person name="Salamov A.A."/>
            <person name="Labutti K."/>
            <person name="Zhao Z."/>
            <person name="Chiniquy J."/>
            <person name="Barry K."/>
            <person name="Brewer H.M."/>
            <person name="Purvine S.O."/>
            <person name="Wright A.T."/>
            <person name="Boxma B."/>
            <person name="Van Alen T."/>
            <person name="Hackstein J.H."/>
            <person name="Baker S.E."/>
            <person name="Grigoriev I.V."/>
            <person name="O'Malley M.A."/>
        </authorList>
    </citation>
    <scope>NUCLEOTIDE SEQUENCE [LARGE SCALE GENOMIC DNA]</scope>
    <source>
        <strain evidence="5">finn</strain>
    </source>
</reference>
<comment type="caution">
    <text evidence="4">The sequence shown here is derived from an EMBL/GenBank/DDBJ whole genome shotgun (WGS) entry which is preliminary data.</text>
</comment>
<evidence type="ECO:0000256" key="2">
    <source>
        <dbReference type="SAM" id="Coils"/>
    </source>
</evidence>
<dbReference type="AlphaFoldDB" id="A0A1Y1V1V7"/>
<evidence type="ECO:0000259" key="3">
    <source>
        <dbReference type="Pfam" id="PF02114"/>
    </source>
</evidence>
<evidence type="ECO:0000313" key="5">
    <source>
        <dbReference type="Proteomes" id="UP000193719"/>
    </source>
</evidence>
<evidence type="ECO:0000256" key="1">
    <source>
        <dbReference type="ARBA" id="ARBA00009686"/>
    </source>
</evidence>
<dbReference type="PANTHER" id="PTHR21148">
    <property type="entry name" value="THIOREDOXIN DOMAIN-CONTAINING PROTEIN 9"/>
    <property type="match status" value="1"/>
</dbReference>
<dbReference type="Pfam" id="PF02114">
    <property type="entry name" value="Phosducin"/>
    <property type="match status" value="1"/>
</dbReference>
<reference evidence="4 5" key="2">
    <citation type="submission" date="2016-08" db="EMBL/GenBank/DDBJ databases">
        <title>Pervasive Adenine N6-methylation of Active Genes in Fungi.</title>
        <authorList>
            <consortium name="DOE Joint Genome Institute"/>
            <person name="Mondo S.J."/>
            <person name="Dannebaum R.O."/>
            <person name="Kuo R.C."/>
            <person name="Labutti K."/>
            <person name="Haridas S."/>
            <person name="Kuo A."/>
            <person name="Salamov A."/>
            <person name="Ahrendt S.R."/>
            <person name="Lipzen A."/>
            <person name="Sullivan W."/>
            <person name="Andreopoulos W.B."/>
            <person name="Clum A."/>
            <person name="Lindquist E."/>
            <person name="Daum C."/>
            <person name="Ramamoorthy G.K."/>
            <person name="Gryganskyi A."/>
            <person name="Culley D."/>
            <person name="Magnuson J.K."/>
            <person name="James T.Y."/>
            <person name="O'Malley M.A."/>
            <person name="Stajich J.E."/>
            <person name="Spatafora J.W."/>
            <person name="Visel A."/>
            <person name="Grigoriev I.V."/>
        </authorList>
    </citation>
    <scope>NUCLEOTIDE SEQUENCE [LARGE SCALE GENOMIC DNA]</scope>
    <source>
        <strain evidence="5">finn</strain>
    </source>
</reference>
<name>A0A1Y1V1V7_9FUNG</name>
<dbReference type="CDD" id="cd02989">
    <property type="entry name" value="Phd_like_TxnDC9"/>
    <property type="match status" value="1"/>
</dbReference>
<feature type="domain" description="Phosducin" evidence="3">
    <location>
        <begin position="24"/>
        <end position="160"/>
    </location>
</feature>
<organism evidence="4 5">
    <name type="scientific">Piromyces finnis</name>
    <dbReference type="NCBI Taxonomy" id="1754191"/>
    <lineage>
        <taxon>Eukaryota</taxon>
        <taxon>Fungi</taxon>
        <taxon>Fungi incertae sedis</taxon>
        <taxon>Chytridiomycota</taxon>
        <taxon>Chytridiomycota incertae sedis</taxon>
        <taxon>Neocallimastigomycetes</taxon>
        <taxon>Neocallimastigales</taxon>
        <taxon>Neocallimastigaceae</taxon>
        <taxon>Piromyces</taxon>
    </lineage>
</organism>
<proteinExistence type="inferred from homology"/>
<dbReference type="SUPFAM" id="SSF52833">
    <property type="entry name" value="Thioredoxin-like"/>
    <property type="match status" value="1"/>
</dbReference>
<comment type="similarity">
    <text evidence="1">Belongs to the phosducin family.</text>
</comment>
<gene>
    <name evidence="4" type="ORF">BCR36DRAFT_406004</name>
</gene>